<protein>
    <submittedName>
        <fullName evidence="2">50S ribosomal protein L25</fullName>
    </submittedName>
</protein>
<dbReference type="InterPro" id="IPR037121">
    <property type="entry name" value="Ribosomal_bL25_C"/>
</dbReference>
<evidence type="ECO:0000313" key="2">
    <source>
        <dbReference type="EMBL" id="JAT51077.1"/>
    </source>
</evidence>
<dbReference type="GO" id="GO:0022625">
    <property type="term" value="C:cytosolic large ribosomal subunit"/>
    <property type="evidence" value="ECO:0007669"/>
    <property type="project" value="TreeGrafter"/>
</dbReference>
<dbReference type="GO" id="GO:0006412">
    <property type="term" value="P:translation"/>
    <property type="evidence" value="ECO:0007669"/>
    <property type="project" value="InterPro"/>
</dbReference>
<keyword evidence="2" id="KW-0689">Ribosomal protein</keyword>
<dbReference type="AlphaFoldDB" id="A0A1D1Y8X7"/>
<name>A0A1D1Y8X7_9ARAE</name>
<evidence type="ECO:0000259" key="1">
    <source>
        <dbReference type="Pfam" id="PF14693"/>
    </source>
</evidence>
<dbReference type="FunFam" id="2.170.120.20:FF:000006">
    <property type="entry name" value="Ribosomal protein L25/Gln-tRNA synthetase, anti-codon-binding domain-containing protein"/>
    <property type="match status" value="1"/>
</dbReference>
<keyword evidence="2" id="KW-0687">Ribonucleoprotein</keyword>
<dbReference type="CDD" id="cd00495">
    <property type="entry name" value="Ribosomal_L25_TL5_CTC"/>
    <property type="match status" value="1"/>
</dbReference>
<feature type="domain" description="Large ribosomal subunit protein bL25 beta" evidence="1">
    <location>
        <begin position="161"/>
        <end position="245"/>
    </location>
</feature>
<dbReference type="Pfam" id="PF14693">
    <property type="entry name" value="Ribosomal_TL5_C"/>
    <property type="match status" value="1"/>
</dbReference>
<dbReference type="PANTHER" id="PTHR33284">
    <property type="entry name" value="RIBOSOMAL PROTEIN L25/GLN-TRNA SYNTHETASE, ANTI-CODON-BINDING DOMAIN-CONTAINING PROTEIN"/>
    <property type="match status" value="1"/>
</dbReference>
<organism evidence="2">
    <name type="scientific">Anthurium amnicola</name>
    <dbReference type="NCBI Taxonomy" id="1678845"/>
    <lineage>
        <taxon>Eukaryota</taxon>
        <taxon>Viridiplantae</taxon>
        <taxon>Streptophyta</taxon>
        <taxon>Embryophyta</taxon>
        <taxon>Tracheophyta</taxon>
        <taxon>Spermatophyta</taxon>
        <taxon>Magnoliopsida</taxon>
        <taxon>Liliopsida</taxon>
        <taxon>Araceae</taxon>
        <taxon>Pothoideae</taxon>
        <taxon>Potheae</taxon>
        <taxon>Anthurium</taxon>
    </lineage>
</organism>
<dbReference type="InterPro" id="IPR020057">
    <property type="entry name" value="Ribosomal_bL25_b-dom"/>
</dbReference>
<gene>
    <name evidence="2" type="primary">rplY_6</name>
    <name evidence="2" type="ORF">g.21957</name>
</gene>
<sequence>SIAVTLESNIWKFGASTAEGDEMVWWGCGRSAGGLLRRAAAIRSYYTIQAVPRECTGSRMAARERALGRVPAVVLTQGGSGPGPEAARKLLLTADKKQVVTLLKRVPFFCSTTFVLQVRAGPGSSALLQSATVLPIKVHKDAETGQILNLVLAWADEGMELKVDVPVVYKGEDVCPGLKKGGHLQKIRTSLKYLCPVEHIPPKVEVDLASLDIGDRVLLHDMEVHSSLKLLSKNDTMPICKIMATKPEEPKLTAVSGNTDEIKQC</sequence>
<dbReference type="EMBL" id="GDJX01016859">
    <property type="protein sequence ID" value="JAT51077.1"/>
    <property type="molecule type" value="Transcribed_RNA"/>
</dbReference>
<dbReference type="GO" id="GO:0008097">
    <property type="term" value="F:5S rRNA binding"/>
    <property type="evidence" value="ECO:0007669"/>
    <property type="project" value="TreeGrafter"/>
</dbReference>
<dbReference type="Gene3D" id="2.170.120.20">
    <property type="entry name" value="Ribosomal protein L25, beta domain"/>
    <property type="match status" value="1"/>
</dbReference>
<dbReference type="SUPFAM" id="SSF50715">
    <property type="entry name" value="Ribosomal protein L25-like"/>
    <property type="match status" value="1"/>
</dbReference>
<proteinExistence type="predicted"/>
<reference evidence="2" key="1">
    <citation type="submission" date="2015-07" db="EMBL/GenBank/DDBJ databases">
        <title>Transcriptome Assembly of Anthurium amnicola.</title>
        <authorList>
            <person name="Suzuki J."/>
        </authorList>
    </citation>
    <scope>NUCLEOTIDE SEQUENCE</scope>
</reference>
<feature type="non-terminal residue" evidence="2">
    <location>
        <position position="1"/>
    </location>
</feature>
<dbReference type="InterPro" id="IPR020930">
    <property type="entry name" value="Ribosomal_uL5_bac-type"/>
</dbReference>
<dbReference type="PANTHER" id="PTHR33284:SF2">
    <property type="entry name" value="RIBOSOMAL PROTEIN L25_GLN-TRNA SYNTHETASE, ANTI-CODON-BINDING DOMAIN-CONTAINING PROTEIN"/>
    <property type="match status" value="1"/>
</dbReference>
<dbReference type="InterPro" id="IPR011035">
    <property type="entry name" value="Ribosomal_bL25/Gln-tRNA_synth"/>
</dbReference>
<dbReference type="InterPro" id="IPR029751">
    <property type="entry name" value="Ribosomal_L25_dom"/>
</dbReference>
<dbReference type="GO" id="GO:0003735">
    <property type="term" value="F:structural constituent of ribosome"/>
    <property type="evidence" value="ECO:0007669"/>
    <property type="project" value="InterPro"/>
</dbReference>
<accession>A0A1D1Y8X7</accession>